<evidence type="ECO:0000313" key="2">
    <source>
        <dbReference type="EMBL" id="MCO6025849.1"/>
    </source>
</evidence>
<protein>
    <submittedName>
        <fullName evidence="2">PCMD domain-containing protein</fullName>
    </submittedName>
</protein>
<dbReference type="InterPro" id="IPR025112">
    <property type="entry name" value="PCMD"/>
</dbReference>
<reference evidence="2 3" key="1">
    <citation type="submission" date="2022-06" db="EMBL/GenBank/DDBJ databases">
        <title>A taxonomic note on the genus Prevotella: Description of four novel genera and emended description of the genera Hallella and Xylanibacter.</title>
        <authorList>
            <person name="Hitch T.C.A."/>
        </authorList>
    </citation>
    <scope>NUCLEOTIDE SEQUENCE [LARGE SCALE GENOMIC DNA]</scope>
    <source>
        <strain evidence="2 3">DSM 100619</strain>
    </source>
</reference>
<keyword evidence="3" id="KW-1185">Reference proteome</keyword>
<dbReference type="Gene3D" id="2.60.120.890">
    <property type="entry name" value="BT2081, beta-jelly-roll domain"/>
    <property type="match status" value="1"/>
</dbReference>
<evidence type="ECO:0000259" key="1">
    <source>
        <dbReference type="Pfam" id="PF13201"/>
    </source>
</evidence>
<dbReference type="Pfam" id="PF13201">
    <property type="entry name" value="PCMD"/>
    <property type="match status" value="1"/>
</dbReference>
<evidence type="ECO:0000313" key="3">
    <source>
        <dbReference type="Proteomes" id="UP001204015"/>
    </source>
</evidence>
<organism evidence="2 3">
    <name type="scientific">Segatella cerevisiae</name>
    <dbReference type="NCBI Taxonomy" id="2053716"/>
    <lineage>
        <taxon>Bacteria</taxon>
        <taxon>Pseudomonadati</taxon>
        <taxon>Bacteroidota</taxon>
        <taxon>Bacteroidia</taxon>
        <taxon>Bacteroidales</taxon>
        <taxon>Prevotellaceae</taxon>
        <taxon>Segatella</taxon>
    </lineage>
</organism>
<dbReference type="Gene3D" id="2.60.40.2340">
    <property type="match status" value="1"/>
</dbReference>
<feature type="domain" description="Putative carbohydrate metabolism" evidence="1">
    <location>
        <begin position="137"/>
        <end position="371"/>
    </location>
</feature>
<name>A0ABT1BXZ6_9BACT</name>
<dbReference type="Proteomes" id="UP001204015">
    <property type="component" value="Unassembled WGS sequence"/>
</dbReference>
<accession>A0ABT1BXZ6</accession>
<comment type="caution">
    <text evidence="2">The sequence shown here is derived from an EMBL/GenBank/DDBJ whole genome shotgun (WGS) entry which is preliminary data.</text>
</comment>
<dbReference type="EMBL" id="JAMXLY010000030">
    <property type="protein sequence ID" value="MCO6025849.1"/>
    <property type="molecule type" value="Genomic_DNA"/>
</dbReference>
<gene>
    <name evidence="2" type="ORF">NG821_08365</name>
</gene>
<sequence>MKQKIFLLLLCLEVFTFSSCIREEALNDEADITSCMAGDSILIRDPIITNDKITLYIKDSVDITKQKPEFTLTEGATISPASGTLLNFSTPQKYTVTSQDGKWKKTYTVEYVYSNPATIFHFENVKYYTYPDPDTGKDKKFFQIFYDQTGDSTNTDSATAEWGSGNAGYMITNSDAAPTDYPTYQGDDGFIGKCAVLETRSTGPLGIMFKAPLAAGNLFTGTFEVNMANMAKSTHFGTPFYHVPTELVGYYKYKSGPVFTDANSNVIKGKKDEFNIYAVFFDTSNGVDHLDGTNSLTSDQIVSKARITGQKETDTWTRFVIPFNLIPGKTIDENKLKKGKYSIAIIMSSSSGGATFNGAVGSTLKVDEMQLFYKADNK</sequence>
<proteinExistence type="predicted"/>
<dbReference type="InterPro" id="IPR038653">
    <property type="entry name" value="Put_CMD_sf"/>
</dbReference>
<dbReference type="RefSeq" id="WP_252761205.1">
    <property type="nucleotide sequence ID" value="NZ_JAMXLY010000030.1"/>
</dbReference>